<dbReference type="NCBIfam" id="TIGR00636">
    <property type="entry name" value="PduO_Nterm"/>
    <property type="match status" value="1"/>
</dbReference>
<sequence>MSFRIYTKTGDKGTTVLIGGTKVSKAHLRIESYGNADELNAYIGLCRDLLPDIHTKEILREVQDRLFTIGSVLAQDPGKKTKMALPDLHKEDIQLLEKEIDAMTEKLPAMQSFILPGGSIPVAQLHIARCVCRRTERSVVRLAEESPVEAIVLSYLNRLSDYLFVLARYTAWQSGITDIPWKPRI</sequence>
<protein>
    <recommendedName>
        <fullName evidence="6">Corrinoid adenosyltransferase</fullName>
        <ecNumber evidence="6">2.5.1.17</ecNumber>
    </recommendedName>
    <alternativeName>
        <fullName evidence="6">Cob(II)alamin adenosyltransferase</fullName>
    </alternativeName>
    <alternativeName>
        <fullName evidence="6">Cob(II)yrinic acid a,c-diamide adenosyltransferase</fullName>
    </alternativeName>
    <alternativeName>
        <fullName evidence="6">Cobinamide/cobalamin adenosyltransferase</fullName>
    </alternativeName>
</protein>
<dbReference type="GO" id="GO:0005524">
    <property type="term" value="F:ATP binding"/>
    <property type="evidence" value="ECO:0007669"/>
    <property type="project" value="UniProtKB-UniRule"/>
</dbReference>
<comment type="similarity">
    <text evidence="1 6">Belongs to the Cob(I)alamin adenosyltransferase family.</text>
</comment>
<comment type="pathway">
    <text evidence="6">Cofactor biosynthesis; adenosylcobalamin biosynthesis; adenosylcobalamin from cob(II)yrinate a,c-diamide: step 2/7.</text>
</comment>
<dbReference type="EMBL" id="CP015772">
    <property type="protein sequence ID" value="ANH82242.1"/>
    <property type="molecule type" value="Genomic_DNA"/>
</dbReference>
<proteinExistence type="inferred from homology"/>
<evidence type="ECO:0000256" key="4">
    <source>
        <dbReference type="ARBA" id="ARBA00022741"/>
    </source>
</evidence>
<dbReference type="PANTHER" id="PTHR12213">
    <property type="entry name" value="CORRINOID ADENOSYLTRANSFERASE"/>
    <property type="match status" value="1"/>
</dbReference>
<evidence type="ECO:0000256" key="3">
    <source>
        <dbReference type="ARBA" id="ARBA00022679"/>
    </source>
</evidence>
<evidence type="ECO:0000256" key="2">
    <source>
        <dbReference type="ARBA" id="ARBA00011233"/>
    </source>
</evidence>
<feature type="domain" description="Cobalamin adenosyltransferase-like" evidence="7">
    <location>
        <begin position="5"/>
        <end position="169"/>
    </location>
</feature>
<dbReference type="InterPro" id="IPR016030">
    <property type="entry name" value="CblAdoTrfase-like"/>
</dbReference>
<evidence type="ECO:0000313" key="8">
    <source>
        <dbReference type="EMBL" id="ANH82242.1"/>
    </source>
</evidence>
<evidence type="ECO:0000259" key="7">
    <source>
        <dbReference type="Pfam" id="PF01923"/>
    </source>
</evidence>
<dbReference type="InterPro" id="IPR036451">
    <property type="entry name" value="CblAdoTrfase-like_sf"/>
</dbReference>
<dbReference type="InterPro" id="IPR029499">
    <property type="entry name" value="PduO-typ"/>
</dbReference>
<name>A0A1A9I6G2_9BACT</name>
<comment type="catalytic activity">
    <reaction evidence="6">
        <text>2 cob(II)yrinate a,c diamide + reduced [electron-transfer flavoprotein] + 2 ATP = 2 adenosylcob(III)yrinate a,c-diamide + 2 triphosphate + oxidized [electron-transfer flavoprotein] + 3 H(+)</text>
        <dbReference type="Rhea" id="RHEA:11528"/>
        <dbReference type="Rhea" id="RHEA-COMP:10685"/>
        <dbReference type="Rhea" id="RHEA-COMP:10686"/>
        <dbReference type="ChEBI" id="CHEBI:15378"/>
        <dbReference type="ChEBI" id="CHEBI:18036"/>
        <dbReference type="ChEBI" id="CHEBI:30616"/>
        <dbReference type="ChEBI" id="CHEBI:57692"/>
        <dbReference type="ChEBI" id="CHEBI:58307"/>
        <dbReference type="ChEBI" id="CHEBI:58503"/>
        <dbReference type="ChEBI" id="CHEBI:58537"/>
        <dbReference type="EC" id="2.5.1.17"/>
    </reaction>
</comment>
<dbReference type="GO" id="GO:0008817">
    <property type="term" value="F:corrinoid adenosyltransferase activity"/>
    <property type="evidence" value="ECO:0007669"/>
    <property type="project" value="UniProtKB-UniRule"/>
</dbReference>
<organism evidence="8 9">
    <name type="scientific">Niabella ginsenosidivorans</name>
    <dbReference type="NCBI Taxonomy" id="1176587"/>
    <lineage>
        <taxon>Bacteria</taxon>
        <taxon>Pseudomonadati</taxon>
        <taxon>Bacteroidota</taxon>
        <taxon>Chitinophagia</taxon>
        <taxon>Chitinophagales</taxon>
        <taxon>Chitinophagaceae</taxon>
        <taxon>Niabella</taxon>
    </lineage>
</organism>
<keyword evidence="4 6" id="KW-0547">Nucleotide-binding</keyword>
<keyword evidence="3 6" id="KW-0808">Transferase</keyword>
<keyword evidence="6" id="KW-0169">Cobalamin biosynthesis</keyword>
<gene>
    <name evidence="8" type="ORF">A8C56_15865</name>
</gene>
<keyword evidence="9" id="KW-1185">Reference proteome</keyword>
<dbReference type="FunFam" id="1.20.1200.10:FF:000001">
    <property type="entry name" value="Cob(I)yrinic acid a,c-diamide adenosyltransferase"/>
    <property type="match status" value="1"/>
</dbReference>
<dbReference type="STRING" id="1176587.A8C56_15865"/>
<evidence type="ECO:0000313" key="9">
    <source>
        <dbReference type="Proteomes" id="UP000077667"/>
    </source>
</evidence>
<dbReference type="PANTHER" id="PTHR12213:SF0">
    <property type="entry name" value="CORRINOID ADENOSYLTRANSFERASE MMAB"/>
    <property type="match status" value="1"/>
</dbReference>
<comment type="catalytic activity">
    <reaction evidence="6">
        <text>2 cob(II)alamin + reduced [electron-transfer flavoprotein] + 2 ATP = 2 adenosylcob(III)alamin + 2 triphosphate + oxidized [electron-transfer flavoprotein] + 3 H(+)</text>
        <dbReference type="Rhea" id="RHEA:28671"/>
        <dbReference type="Rhea" id="RHEA-COMP:10685"/>
        <dbReference type="Rhea" id="RHEA-COMP:10686"/>
        <dbReference type="ChEBI" id="CHEBI:15378"/>
        <dbReference type="ChEBI" id="CHEBI:16304"/>
        <dbReference type="ChEBI" id="CHEBI:18036"/>
        <dbReference type="ChEBI" id="CHEBI:18408"/>
        <dbReference type="ChEBI" id="CHEBI:30616"/>
        <dbReference type="ChEBI" id="CHEBI:57692"/>
        <dbReference type="ChEBI" id="CHEBI:58307"/>
        <dbReference type="EC" id="2.5.1.17"/>
    </reaction>
</comment>
<dbReference type="Gene3D" id="1.20.1200.10">
    <property type="entry name" value="Cobalamin adenosyltransferase-like"/>
    <property type="match status" value="1"/>
</dbReference>
<accession>A0A1A9I6G2</accession>
<dbReference type="EC" id="2.5.1.17" evidence="6"/>
<dbReference type="AlphaFoldDB" id="A0A1A9I6G2"/>
<dbReference type="OrthoDB" id="9778896at2"/>
<dbReference type="UniPathway" id="UPA00148">
    <property type="reaction ID" value="UER00233"/>
</dbReference>
<comment type="subunit">
    <text evidence="2">Homotrimer.</text>
</comment>
<dbReference type="RefSeq" id="WP_067758070.1">
    <property type="nucleotide sequence ID" value="NZ_CP015772.1"/>
</dbReference>
<reference evidence="8 9" key="1">
    <citation type="submission" date="2016-05" db="EMBL/GenBank/DDBJ databases">
        <title>Niabella ginsenosidivorans BS26 whole genome sequencing.</title>
        <authorList>
            <person name="Im W.T."/>
            <person name="Siddiqi M.Z."/>
        </authorList>
    </citation>
    <scope>NUCLEOTIDE SEQUENCE [LARGE SCALE GENOMIC DNA]</scope>
    <source>
        <strain evidence="8 9">BS26</strain>
    </source>
</reference>
<dbReference type="KEGG" id="nia:A8C56_15865"/>
<dbReference type="Pfam" id="PF01923">
    <property type="entry name" value="Cob_adeno_trans"/>
    <property type="match status" value="1"/>
</dbReference>
<evidence type="ECO:0000256" key="6">
    <source>
        <dbReference type="RuleBase" id="RU366026"/>
    </source>
</evidence>
<dbReference type="SUPFAM" id="SSF89028">
    <property type="entry name" value="Cobalamin adenosyltransferase-like"/>
    <property type="match status" value="1"/>
</dbReference>
<evidence type="ECO:0000256" key="5">
    <source>
        <dbReference type="ARBA" id="ARBA00022840"/>
    </source>
</evidence>
<evidence type="ECO:0000256" key="1">
    <source>
        <dbReference type="ARBA" id="ARBA00007487"/>
    </source>
</evidence>
<dbReference type="GO" id="GO:0009236">
    <property type="term" value="P:cobalamin biosynthetic process"/>
    <property type="evidence" value="ECO:0007669"/>
    <property type="project" value="UniProtKB-UniRule"/>
</dbReference>
<keyword evidence="5 6" id="KW-0067">ATP-binding</keyword>
<dbReference type="Proteomes" id="UP000077667">
    <property type="component" value="Chromosome"/>
</dbReference>